<name>X0WIJ7_9ZZZZ</name>
<dbReference type="AlphaFoldDB" id="X0WIJ7"/>
<gene>
    <name evidence="1" type="ORF">S01H1_55317</name>
</gene>
<protein>
    <submittedName>
        <fullName evidence="1">Uncharacterized protein</fullName>
    </submittedName>
</protein>
<accession>X0WIJ7</accession>
<proteinExistence type="predicted"/>
<comment type="caution">
    <text evidence="1">The sequence shown here is derived from an EMBL/GenBank/DDBJ whole genome shotgun (WGS) entry which is preliminary data.</text>
</comment>
<evidence type="ECO:0000313" key="1">
    <source>
        <dbReference type="EMBL" id="GAG24338.1"/>
    </source>
</evidence>
<dbReference type="EMBL" id="BARS01035951">
    <property type="protein sequence ID" value="GAG24338.1"/>
    <property type="molecule type" value="Genomic_DNA"/>
</dbReference>
<organism evidence="1">
    <name type="scientific">marine sediment metagenome</name>
    <dbReference type="NCBI Taxonomy" id="412755"/>
    <lineage>
        <taxon>unclassified sequences</taxon>
        <taxon>metagenomes</taxon>
        <taxon>ecological metagenomes</taxon>
    </lineage>
</organism>
<sequence>MQDKQFYMRERKFAEVNKPADKYLICHKTGDGEMVIASSPFENEAKMIVDVLNDDCKKQDKLIDNSVDLAVFRGRPSIFYRNEDNELREMTPINIYQAVRKHGGDPLFYLRIALLGTDDRTGLIERVPVIRK</sequence>
<reference evidence="1" key="1">
    <citation type="journal article" date="2014" name="Front. Microbiol.">
        <title>High frequency of phylogenetically diverse reductive dehalogenase-homologous genes in deep subseafloor sedimentary metagenomes.</title>
        <authorList>
            <person name="Kawai M."/>
            <person name="Futagami T."/>
            <person name="Toyoda A."/>
            <person name="Takaki Y."/>
            <person name="Nishi S."/>
            <person name="Hori S."/>
            <person name="Arai W."/>
            <person name="Tsubouchi T."/>
            <person name="Morono Y."/>
            <person name="Uchiyama I."/>
            <person name="Ito T."/>
            <person name="Fujiyama A."/>
            <person name="Inagaki F."/>
            <person name="Takami H."/>
        </authorList>
    </citation>
    <scope>NUCLEOTIDE SEQUENCE</scope>
    <source>
        <strain evidence="1">Expedition CK06-06</strain>
    </source>
</reference>